<dbReference type="PANTHER" id="PTHR33365:SF11">
    <property type="entry name" value="TAT PATHWAY SIGNAL SEQUENCE"/>
    <property type="match status" value="1"/>
</dbReference>
<dbReference type="KEGG" id="chig:CH63R_07294"/>
<evidence type="ECO:0000313" key="5">
    <source>
        <dbReference type="EMBL" id="OBR08529.1"/>
    </source>
</evidence>
<comment type="similarity">
    <text evidence="3">Belongs to the ustYa family.</text>
</comment>
<comment type="pathway">
    <text evidence="1">Mycotoxin biosynthesis.</text>
</comment>
<evidence type="ECO:0000256" key="1">
    <source>
        <dbReference type="ARBA" id="ARBA00004685"/>
    </source>
</evidence>
<feature type="transmembrane region" description="Helical" evidence="4">
    <location>
        <begin position="47"/>
        <end position="68"/>
    </location>
</feature>
<dbReference type="RefSeq" id="XP_018157047.1">
    <property type="nucleotide sequence ID" value="XM_018302269.1"/>
</dbReference>
<dbReference type="InterPro" id="IPR021765">
    <property type="entry name" value="UstYa-like"/>
</dbReference>
<dbReference type="VEuPathDB" id="FungiDB:CH63R_07294"/>
<dbReference type="PANTHER" id="PTHR33365">
    <property type="entry name" value="YALI0B05434P"/>
    <property type="match status" value="1"/>
</dbReference>
<reference evidence="6" key="1">
    <citation type="journal article" date="2017" name="BMC Genomics">
        <title>Gapless genome assembly of Colletotrichum higginsianum reveals chromosome structure and association of transposable elements with secondary metabolite gene clusters.</title>
        <authorList>
            <person name="Dallery J.-F."/>
            <person name="Lapalu N."/>
            <person name="Zampounis A."/>
            <person name="Pigne S."/>
            <person name="Luyten I."/>
            <person name="Amselem J."/>
            <person name="Wittenberg A.H.J."/>
            <person name="Zhou S."/>
            <person name="de Queiroz M.V."/>
            <person name="Robin G.P."/>
            <person name="Auger A."/>
            <person name="Hainaut M."/>
            <person name="Henrissat B."/>
            <person name="Kim K.-T."/>
            <person name="Lee Y.-H."/>
            <person name="Lespinet O."/>
            <person name="Schwartz D.C."/>
            <person name="Thon M.R."/>
            <person name="O'Connell R.J."/>
        </authorList>
    </citation>
    <scope>NUCLEOTIDE SEQUENCE [LARGE SCALE GENOMIC DNA]</scope>
    <source>
        <strain evidence="6">IMI 349063</strain>
    </source>
</reference>
<dbReference type="OrthoDB" id="3687641at2759"/>
<evidence type="ECO:0000256" key="3">
    <source>
        <dbReference type="ARBA" id="ARBA00035112"/>
    </source>
</evidence>
<accession>A0A1B7Y8Z5</accession>
<dbReference type="Pfam" id="PF11807">
    <property type="entry name" value="UstYa"/>
    <property type="match status" value="1"/>
</dbReference>
<name>A0A1B7Y8Z5_COLHI</name>
<keyword evidence="2" id="KW-0560">Oxidoreductase</keyword>
<proteinExistence type="inferred from homology"/>
<evidence type="ECO:0000256" key="2">
    <source>
        <dbReference type="ARBA" id="ARBA00023002"/>
    </source>
</evidence>
<protein>
    <submittedName>
        <fullName evidence="5">Tat pathway signal sequence</fullName>
    </submittedName>
</protein>
<dbReference type="GO" id="GO:0016491">
    <property type="term" value="F:oxidoreductase activity"/>
    <property type="evidence" value="ECO:0007669"/>
    <property type="project" value="UniProtKB-KW"/>
</dbReference>
<dbReference type="GeneID" id="28866376"/>
<comment type="caution">
    <text evidence="5">The sequence shown here is derived from an EMBL/GenBank/DDBJ whole genome shotgun (WGS) entry which is preliminary data.</text>
</comment>
<gene>
    <name evidence="5" type="ORF">CH63R_07294</name>
</gene>
<sequence>MADVTTEESKIPFLITGREEKERLLEMSADSPEPPCPRKRRSVTPMCITMSLLVLSNFCFCVALILTARANFTPTPPSWMPPERYTKQTFQFQRVFGEEPNEQSEAAWTRLIPMGKGWVNVTTEDELPYMPGLDKSIPEKKALLSVFHQLHCLYMTRSGFFNARDGHLDKVNTTHLSHCWDYLRQSVMCAGDTTLEWKPANDIGSTGWGYRHTCKDYTSLFIFAEQHRSTDKKEIHSK</sequence>
<keyword evidence="6" id="KW-1185">Reference proteome</keyword>
<evidence type="ECO:0000256" key="4">
    <source>
        <dbReference type="SAM" id="Phobius"/>
    </source>
</evidence>
<dbReference type="EMBL" id="LTAN01000005">
    <property type="protein sequence ID" value="OBR08529.1"/>
    <property type="molecule type" value="Genomic_DNA"/>
</dbReference>
<dbReference type="Proteomes" id="UP000092177">
    <property type="component" value="Chromosome 5"/>
</dbReference>
<keyword evidence="4" id="KW-1133">Transmembrane helix</keyword>
<keyword evidence="4" id="KW-0472">Membrane</keyword>
<organism evidence="5 6">
    <name type="scientific">Colletotrichum higginsianum (strain IMI 349063)</name>
    <name type="common">Crucifer anthracnose fungus</name>
    <dbReference type="NCBI Taxonomy" id="759273"/>
    <lineage>
        <taxon>Eukaryota</taxon>
        <taxon>Fungi</taxon>
        <taxon>Dikarya</taxon>
        <taxon>Ascomycota</taxon>
        <taxon>Pezizomycotina</taxon>
        <taxon>Sordariomycetes</taxon>
        <taxon>Hypocreomycetidae</taxon>
        <taxon>Glomerellales</taxon>
        <taxon>Glomerellaceae</taxon>
        <taxon>Colletotrichum</taxon>
        <taxon>Colletotrichum destructivum species complex</taxon>
    </lineage>
</organism>
<keyword evidence="4" id="KW-0812">Transmembrane</keyword>
<dbReference type="AlphaFoldDB" id="A0A1B7Y8Z5"/>
<dbReference type="GO" id="GO:0043386">
    <property type="term" value="P:mycotoxin biosynthetic process"/>
    <property type="evidence" value="ECO:0007669"/>
    <property type="project" value="InterPro"/>
</dbReference>
<evidence type="ECO:0000313" key="6">
    <source>
        <dbReference type="Proteomes" id="UP000092177"/>
    </source>
</evidence>